<evidence type="ECO:0000256" key="3">
    <source>
        <dbReference type="ARBA" id="ARBA00022475"/>
    </source>
</evidence>
<accession>A0ABP8UFZ5</accession>
<feature type="compositionally biased region" description="Basic residues" evidence="7">
    <location>
        <begin position="212"/>
        <end position="221"/>
    </location>
</feature>
<proteinExistence type="inferred from homology"/>
<name>A0ABP8UFZ5_9ACTN</name>
<feature type="transmembrane region" description="Helical" evidence="8">
    <location>
        <begin position="133"/>
        <end position="154"/>
    </location>
</feature>
<dbReference type="PANTHER" id="PTHR33452">
    <property type="entry name" value="OXIDOREDUCTASE CATD-RELATED"/>
    <property type="match status" value="1"/>
</dbReference>
<reference evidence="10" key="1">
    <citation type="journal article" date="2019" name="Int. J. Syst. Evol. Microbiol.">
        <title>The Global Catalogue of Microorganisms (GCM) 10K type strain sequencing project: providing services to taxonomists for standard genome sequencing and annotation.</title>
        <authorList>
            <consortium name="The Broad Institute Genomics Platform"/>
            <consortium name="The Broad Institute Genome Sequencing Center for Infectious Disease"/>
            <person name="Wu L."/>
            <person name="Ma J."/>
        </authorList>
    </citation>
    <scope>NUCLEOTIDE SEQUENCE [LARGE SCALE GENOMIC DNA]</scope>
    <source>
        <strain evidence="10">JCM 17939</strain>
    </source>
</reference>
<evidence type="ECO:0000313" key="10">
    <source>
        <dbReference type="Proteomes" id="UP001501442"/>
    </source>
</evidence>
<dbReference type="Pfam" id="PF07681">
    <property type="entry name" value="DoxX"/>
    <property type="match status" value="1"/>
</dbReference>
<evidence type="ECO:0000313" key="9">
    <source>
        <dbReference type="EMBL" id="GAA4628334.1"/>
    </source>
</evidence>
<comment type="caution">
    <text evidence="9">The sequence shown here is derived from an EMBL/GenBank/DDBJ whole genome shotgun (WGS) entry which is preliminary data.</text>
</comment>
<evidence type="ECO:0000256" key="2">
    <source>
        <dbReference type="ARBA" id="ARBA00006679"/>
    </source>
</evidence>
<dbReference type="InterPro" id="IPR032808">
    <property type="entry name" value="DoxX"/>
</dbReference>
<evidence type="ECO:0000256" key="6">
    <source>
        <dbReference type="ARBA" id="ARBA00023136"/>
    </source>
</evidence>
<feature type="transmembrane region" description="Helical" evidence="8">
    <location>
        <begin position="88"/>
        <end position="113"/>
    </location>
</feature>
<gene>
    <name evidence="9" type="ORF">GCM10023196_044240</name>
</gene>
<dbReference type="InterPro" id="IPR051907">
    <property type="entry name" value="DoxX-like_oxidoreductase"/>
</dbReference>
<dbReference type="PANTHER" id="PTHR33452:SF1">
    <property type="entry name" value="INNER MEMBRANE PROTEIN YPHA-RELATED"/>
    <property type="match status" value="1"/>
</dbReference>
<evidence type="ECO:0000256" key="7">
    <source>
        <dbReference type="SAM" id="MobiDB-lite"/>
    </source>
</evidence>
<feature type="compositionally biased region" description="Basic residues" evidence="7">
    <location>
        <begin position="289"/>
        <end position="302"/>
    </location>
</feature>
<keyword evidence="4 8" id="KW-0812">Transmembrane</keyword>
<dbReference type="Proteomes" id="UP001501442">
    <property type="component" value="Unassembled WGS sequence"/>
</dbReference>
<organism evidence="9 10">
    <name type="scientific">Actinoallomurus vinaceus</name>
    <dbReference type="NCBI Taxonomy" id="1080074"/>
    <lineage>
        <taxon>Bacteria</taxon>
        <taxon>Bacillati</taxon>
        <taxon>Actinomycetota</taxon>
        <taxon>Actinomycetes</taxon>
        <taxon>Streptosporangiales</taxon>
        <taxon>Thermomonosporaceae</taxon>
        <taxon>Actinoallomurus</taxon>
    </lineage>
</organism>
<keyword evidence="6 8" id="KW-0472">Membrane</keyword>
<feature type="region of interest" description="Disordered" evidence="7">
    <location>
        <begin position="156"/>
        <end position="302"/>
    </location>
</feature>
<dbReference type="RefSeq" id="WP_345432836.1">
    <property type="nucleotide sequence ID" value="NZ_BAABHK010000006.1"/>
</dbReference>
<protein>
    <recommendedName>
        <fullName evidence="11">DoxX family protein</fullName>
    </recommendedName>
</protein>
<evidence type="ECO:0000256" key="8">
    <source>
        <dbReference type="SAM" id="Phobius"/>
    </source>
</evidence>
<keyword evidence="3" id="KW-1003">Cell membrane</keyword>
<sequence length="302" mass="30850">MKTSPEDMNAFWTDEREERAAAPRGRPVYDVVALLARCGVGVVFLAHGWQKIQVGVNATGHNFDAMGVPAPTAAAVYSTFVELLGGTALILGAALPVAGTLLFLDMAGAFVFVHAEHGVFLVDKGTPRNGFELVLVLGLASLLFAAGGGGRLTLDHRLFGWGGPGRPPRRRRSRSDETPAPLAPGASAEPAGGLDASGASTSPGSLDTPATRGRRGSRRKSATSPSPGAPDTAGPEAPDPSGAPQQPDAGTPAGQPKRGTLGTSRDVRVAGPNPEQEPPAEGTPPKGTSRARPRKGPSAKGS</sequence>
<evidence type="ECO:0000256" key="4">
    <source>
        <dbReference type="ARBA" id="ARBA00022692"/>
    </source>
</evidence>
<comment type="similarity">
    <text evidence="2">Belongs to the DoxX family.</text>
</comment>
<keyword evidence="10" id="KW-1185">Reference proteome</keyword>
<evidence type="ECO:0000256" key="5">
    <source>
        <dbReference type="ARBA" id="ARBA00022989"/>
    </source>
</evidence>
<evidence type="ECO:0008006" key="11">
    <source>
        <dbReference type="Google" id="ProtNLM"/>
    </source>
</evidence>
<dbReference type="EMBL" id="BAABHK010000006">
    <property type="protein sequence ID" value="GAA4628334.1"/>
    <property type="molecule type" value="Genomic_DNA"/>
</dbReference>
<evidence type="ECO:0000256" key="1">
    <source>
        <dbReference type="ARBA" id="ARBA00004651"/>
    </source>
</evidence>
<keyword evidence="5 8" id="KW-1133">Transmembrane helix</keyword>
<comment type="subcellular location">
    <subcellularLocation>
        <location evidence="1">Cell membrane</location>
        <topology evidence="1">Multi-pass membrane protein</topology>
    </subcellularLocation>
</comment>